<keyword evidence="5" id="KW-1185">Reference proteome</keyword>
<keyword evidence="2" id="KW-1133">Transmembrane helix</keyword>
<proteinExistence type="predicted"/>
<reference evidence="4" key="2">
    <citation type="submission" date="2020-09" db="EMBL/GenBank/DDBJ databases">
        <authorList>
            <person name="Sun Q."/>
            <person name="Ohkuma M."/>
        </authorList>
    </citation>
    <scope>NUCLEOTIDE SEQUENCE</scope>
    <source>
        <strain evidence="4">JCM 13064</strain>
    </source>
</reference>
<feature type="compositionally biased region" description="Pro residues" evidence="1">
    <location>
        <begin position="215"/>
        <end position="241"/>
    </location>
</feature>
<feature type="region of interest" description="Disordered" evidence="1">
    <location>
        <begin position="70"/>
        <end position="262"/>
    </location>
</feature>
<dbReference type="Pfam" id="PF00188">
    <property type="entry name" value="CAP"/>
    <property type="match status" value="1"/>
</dbReference>
<dbReference type="CDD" id="cd05379">
    <property type="entry name" value="CAP_bacterial"/>
    <property type="match status" value="1"/>
</dbReference>
<feature type="compositionally biased region" description="Gly residues" evidence="1">
    <location>
        <begin position="127"/>
        <end position="137"/>
    </location>
</feature>
<gene>
    <name evidence="4" type="ORF">GCM10007964_26780</name>
</gene>
<evidence type="ECO:0000313" key="4">
    <source>
        <dbReference type="EMBL" id="GGK82812.1"/>
    </source>
</evidence>
<feature type="transmembrane region" description="Helical" evidence="2">
    <location>
        <begin position="38"/>
        <end position="60"/>
    </location>
</feature>
<comment type="caution">
    <text evidence="4">The sequence shown here is derived from an EMBL/GenBank/DDBJ whole genome shotgun (WGS) entry which is preliminary data.</text>
</comment>
<keyword evidence="2" id="KW-0472">Membrane</keyword>
<evidence type="ECO:0000313" key="5">
    <source>
        <dbReference type="Proteomes" id="UP000645217"/>
    </source>
</evidence>
<evidence type="ECO:0000256" key="2">
    <source>
        <dbReference type="SAM" id="Phobius"/>
    </source>
</evidence>
<organism evidence="4 5">
    <name type="scientific">Sphaerisporangium melleum</name>
    <dbReference type="NCBI Taxonomy" id="321316"/>
    <lineage>
        <taxon>Bacteria</taxon>
        <taxon>Bacillati</taxon>
        <taxon>Actinomycetota</taxon>
        <taxon>Actinomycetes</taxon>
        <taxon>Streptosporangiales</taxon>
        <taxon>Streptosporangiaceae</taxon>
        <taxon>Sphaerisporangium</taxon>
    </lineage>
</organism>
<dbReference type="PANTHER" id="PTHR31157:SF1">
    <property type="entry name" value="SCP DOMAIN-CONTAINING PROTEIN"/>
    <property type="match status" value="1"/>
</dbReference>
<sequence>MDRHDHASPGRYTESSPLSSPEYLDSESPSPSGSRRRTLVICAASAVLAAAVTAGGVITLTGGSDPVSARSMQQAGEAAAADDAGDTGETAGDASAGDASAGDATDDDASSDADAGVAAGSDNGASGSAGSGQGAGGTQSVPKAEQAAPVGRSENAKQKMGAETDTTRTDTQAEGQGPRPDGPAGYVQPNGQQAGRFNGLGGGFFRDLIPTTRPSTPPSSRPTPKPTPKPSPKPTPKPSPTPTKSTAKPTPTASSPSGGTSSVVAAENEVARLTNVARQEQGCGPLRIDEKLRAAARGHSDDMAAKGYFDHTSADGRSPWDRIKAASYTSNMFAENIARGQATPEAVVQGWLNSPGHRANIMNCKLKAIGVGVHFGKGGPWWTQDFGGT</sequence>
<feature type="compositionally biased region" description="Low complexity" evidence="1">
    <location>
        <begin position="26"/>
        <end position="36"/>
    </location>
</feature>
<feature type="compositionally biased region" description="Low complexity" evidence="1">
    <location>
        <begin position="73"/>
        <end position="103"/>
    </location>
</feature>
<dbReference type="Proteomes" id="UP000645217">
    <property type="component" value="Unassembled WGS sequence"/>
</dbReference>
<protein>
    <recommendedName>
        <fullName evidence="3">SCP domain-containing protein</fullName>
    </recommendedName>
</protein>
<feature type="domain" description="SCP" evidence="3">
    <location>
        <begin position="272"/>
        <end position="386"/>
    </location>
</feature>
<feature type="region of interest" description="Disordered" evidence="1">
    <location>
        <begin position="1"/>
        <end position="36"/>
    </location>
</feature>
<feature type="compositionally biased region" description="Low complexity" evidence="1">
    <location>
        <begin position="242"/>
        <end position="262"/>
    </location>
</feature>
<evidence type="ECO:0000259" key="3">
    <source>
        <dbReference type="Pfam" id="PF00188"/>
    </source>
</evidence>
<dbReference type="EMBL" id="BMNT01000013">
    <property type="protein sequence ID" value="GGK82812.1"/>
    <property type="molecule type" value="Genomic_DNA"/>
</dbReference>
<dbReference type="PANTHER" id="PTHR31157">
    <property type="entry name" value="SCP DOMAIN-CONTAINING PROTEIN"/>
    <property type="match status" value="1"/>
</dbReference>
<dbReference type="Gene3D" id="3.40.33.10">
    <property type="entry name" value="CAP"/>
    <property type="match status" value="1"/>
</dbReference>
<dbReference type="InterPro" id="IPR014044">
    <property type="entry name" value="CAP_dom"/>
</dbReference>
<name>A0A917VIL0_9ACTN</name>
<reference evidence="4" key="1">
    <citation type="journal article" date="2014" name="Int. J. Syst. Evol. Microbiol.">
        <title>Complete genome sequence of Corynebacterium casei LMG S-19264T (=DSM 44701T), isolated from a smear-ripened cheese.</title>
        <authorList>
            <consortium name="US DOE Joint Genome Institute (JGI-PGF)"/>
            <person name="Walter F."/>
            <person name="Albersmeier A."/>
            <person name="Kalinowski J."/>
            <person name="Ruckert C."/>
        </authorList>
    </citation>
    <scope>NUCLEOTIDE SEQUENCE</scope>
    <source>
        <strain evidence="4">JCM 13064</strain>
    </source>
</reference>
<dbReference type="InterPro" id="IPR035940">
    <property type="entry name" value="CAP_sf"/>
</dbReference>
<evidence type="ECO:0000256" key="1">
    <source>
        <dbReference type="SAM" id="MobiDB-lite"/>
    </source>
</evidence>
<dbReference type="RefSeq" id="WP_189163311.1">
    <property type="nucleotide sequence ID" value="NZ_BMNT01000013.1"/>
</dbReference>
<dbReference type="SUPFAM" id="SSF55797">
    <property type="entry name" value="PR-1-like"/>
    <property type="match status" value="1"/>
</dbReference>
<keyword evidence="2" id="KW-0812">Transmembrane</keyword>
<feature type="compositionally biased region" description="Basic and acidic residues" evidence="1">
    <location>
        <begin position="154"/>
        <end position="168"/>
    </location>
</feature>
<accession>A0A917VIL0</accession>
<feature type="compositionally biased region" description="Low complexity" evidence="1">
    <location>
        <begin position="112"/>
        <end position="126"/>
    </location>
</feature>
<dbReference type="AlphaFoldDB" id="A0A917VIL0"/>